<feature type="transmembrane region" description="Helical" evidence="7">
    <location>
        <begin position="134"/>
        <end position="152"/>
    </location>
</feature>
<evidence type="ECO:0000313" key="9">
    <source>
        <dbReference type="EMBL" id="CAL4109621.1"/>
    </source>
</evidence>
<evidence type="ECO:0000256" key="5">
    <source>
        <dbReference type="ARBA" id="ARBA00023098"/>
    </source>
</evidence>
<evidence type="ECO:0000256" key="4">
    <source>
        <dbReference type="ARBA" id="ARBA00023002"/>
    </source>
</evidence>
<dbReference type="Pfam" id="PF04116">
    <property type="entry name" value="FA_hydroxylase"/>
    <property type="match status" value="1"/>
</dbReference>
<evidence type="ECO:0000313" key="10">
    <source>
        <dbReference type="Proteomes" id="UP001497623"/>
    </source>
</evidence>
<organism evidence="9 10">
    <name type="scientific">Meganyctiphanes norvegica</name>
    <name type="common">Northern krill</name>
    <name type="synonym">Thysanopoda norvegica</name>
    <dbReference type="NCBI Taxonomy" id="48144"/>
    <lineage>
        <taxon>Eukaryota</taxon>
        <taxon>Metazoa</taxon>
        <taxon>Ecdysozoa</taxon>
        <taxon>Arthropoda</taxon>
        <taxon>Crustacea</taxon>
        <taxon>Multicrustacea</taxon>
        <taxon>Malacostraca</taxon>
        <taxon>Eumalacostraca</taxon>
        <taxon>Eucarida</taxon>
        <taxon>Euphausiacea</taxon>
        <taxon>Euphausiidae</taxon>
        <taxon>Meganyctiphanes</taxon>
    </lineage>
</organism>
<dbReference type="AlphaFoldDB" id="A0AAV2R4K4"/>
<evidence type="ECO:0000259" key="8">
    <source>
        <dbReference type="Pfam" id="PF04116"/>
    </source>
</evidence>
<dbReference type="PANTHER" id="PTHR21624:SF1">
    <property type="entry name" value="ALKYLGLYCEROL MONOOXYGENASE"/>
    <property type="match status" value="1"/>
</dbReference>
<evidence type="ECO:0000256" key="2">
    <source>
        <dbReference type="ARBA" id="ARBA00022692"/>
    </source>
</evidence>
<dbReference type="PANTHER" id="PTHR21624">
    <property type="entry name" value="STEROL DESATURASE-RELATED PROTEIN"/>
    <property type="match status" value="1"/>
</dbReference>
<proteinExistence type="predicted"/>
<dbReference type="GO" id="GO:0008610">
    <property type="term" value="P:lipid biosynthetic process"/>
    <property type="evidence" value="ECO:0007669"/>
    <property type="project" value="InterPro"/>
</dbReference>
<dbReference type="EMBL" id="CAXKWB010014077">
    <property type="protein sequence ID" value="CAL4109621.1"/>
    <property type="molecule type" value="Genomic_DNA"/>
</dbReference>
<gene>
    <name evidence="9" type="ORF">MNOR_LOCUS19153</name>
</gene>
<dbReference type="GO" id="GO:0006643">
    <property type="term" value="P:membrane lipid metabolic process"/>
    <property type="evidence" value="ECO:0007669"/>
    <property type="project" value="TreeGrafter"/>
</dbReference>
<protein>
    <recommendedName>
        <fullName evidence="8">Fatty acid hydroxylase domain-containing protein</fullName>
    </recommendedName>
</protein>
<name>A0AAV2R4K4_MEGNR</name>
<keyword evidence="5" id="KW-0443">Lipid metabolism</keyword>
<comment type="caution">
    <text evidence="9">The sequence shown here is derived from an EMBL/GenBank/DDBJ whole genome shotgun (WGS) entry which is preliminary data.</text>
</comment>
<evidence type="ECO:0000256" key="1">
    <source>
        <dbReference type="ARBA" id="ARBA00004127"/>
    </source>
</evidence>
<keyword evidence="10" id="KW-1185">Reference proteome</keyword>
<feature type="transmembrane region" description="Helical" evidence="7">
    <location>
        <begin position="101"/>
        <end position="122"/>
    </location>
</feature>
<comment type="subcellular location">
    <subcellularLocation>
        <location evidence="1">Endomembrane system</location>
        <topology evidence="1">Multi-pass membrane protein</topology>
    </subcellularLocation>
</comment>
<dbReference type="InterPro" id="IPR006694">
    <property type="entry name" value="Fatty_acid_hydroxylase"/>
</dbReference>
<feature type="transmembrane region" description="Helical" evidence="7">
    <location>
        <begin position="382"/>
        <end position="402"/>
    </location>
</feature>
<dbReference type="Proteomes" id="UP001497623">
    <property type="component" value="Unassembled WGS sequence"/>
</dbReference>
<evidence type="ECO:0000256" key="3">
    <source>
        <dbReference type="ARBA" id="ARBA00022989"/>
    </source>
</evidence>
<feature type="transmembrane region" description="Helical" evidence="7">
    <location>
        <begin position="188"/>
        <end position="209"/>
    </location>
</feature>
<dbReference type="GO" id="GO:0005506">
    <property type="term" value="F:iron ion binding"/>
    <property type="evidence" value="ECO:0007669"/>
    <property type="project" value="InterPro"/>
</dbReference>
<keyword evidence="6 7" id="KW-0472">Membrane</keyword>
<dbReference type="GO" id="GO:0050479">
    <property type="term" value="F:glyceryl-ether monooxygenase activity"/>
    <property type="evidence" value="ECO:0007669"/>
    <property type="project" value="TreeGrafter"/>
</dbReference>
<accession>A0AAV2R4K4</accession>
<evidence type="ECO:0000256" key="7">
    <source>
        <dbReference type="SAM" id="Phobius"/>
    </source>
</evidence>
<feature type="domain" description="Fatty acid hydroxylase" evidence="8">
    <location>
        <begin position="139"/>
        <end position="270"/>
    </location>
</feature>
<dbReference type="GO" id="GO:0005783">
    <property type="term" value="C:endoplasmic reticulum"/>
    <property type="evidence" value="ECO:0007669"/>
    <property type="project" value="TreeGrafter"/>
</dbReference>
<feature type="transmembrane region" description="Helical" evidence="7">
    <location>
        <begin position="356"/>
        <end position="376"/>
    </location>
</feature>
<keyword evidence="4" id="KW-0560">Oxidoreductase</keyword>
<keyword evidence="2 7" id="KW-0812">Transmembrane</keyword>
<evidence type="ECO:0000256" key="6">
    <source>
        <dbReference type="ARBA" id="ARBA00023136"/>
    </source>
</evidence>
<sequence>MSVTNLTMGQELPSTEDLESNMSMAIGKAMSSTEPLGKIGWFFYILNPKATTFQYEEEVPDYLNEAIPFFATFVILEWIICWAKGDAININVALNSQAHGLLMQVIKIAILGIEFVGYKWLYQYRVLELDWDSTFTWWFAAIIADFWLYWFHRLSHELNFIWAMHQTHHSSEDMNLATALRQHVFTDFFAAGFYPFVALLGVPLPALIVHKQFNTLFQFWVHTNLINKCGPLEWVFNTPSHHRVHHGSNKWCLDKNYGGVLIIWDRIFGTHQEELTDEPIVYGLVEQPQAFNIIWMQFFYFRLVFDKMSNMTTFGDKCRALFYGPGWVPGSPRLGDLSTLPDEWPQRPKYYPQLPLWLQGYIFMHSGVLLLVNHVVVENIKVFSYLTGFLFMAFLCITIGTISAMYDGWWWAPLVEAIRCAALAAYIAVFPFTNILFIDYSLLIYMSLSSVIWIAQSSNILRVTLASLKEKEL</sequence>
<keyword evidence="3 7" id="KW-1133">Transmembrane helix</keyword>
<dbReference type="InterPro" id="IPR051689">
    <property type="entry name" value="Sterol_desaturase/TMEM195"/>
</dbReference>
<dbReference type="GO" id="GO:0016020">
    <property type="term" value="C:membrane"/>
    <property type="evidence" value="ECO:0007669"/>
    <property type="project" value="GOC"/>
</dbReference>
<reference evidence="9 10" key="1">
    <citation type="submission" date="2024-05" db="EMBL/GenBank/DDBJ databases">
        <authorList>
            <person name="Wallberg A."/>
        </authorList>
    </citation>
    <scope>NUCLEOTIDE SEQUENCE [LARGE SCALE GENOMIC DNA]</scope>
</reference>